<sequence>MRKLTTSLAFLGMSLLSSNAMAADLPTKAFSSLPQYGSVSLSDSGSKLAFLTNIQDDTGDAATLMVSYDMTKGEKKYLLHTDNEDVKINWYEWANENTIIVSVRYAGSRYGTDTTETRLFAIDINGKDDKVEPRLLIKPRRSTGRAASNHFSQFQDNIINFLRDDPEHVLISIDLDEPHLPSVYKLNIYTKKMQRVEKGKRKIRDWTTDRQGNLRAGESLDYKSGEANIYVRKKPDSKWHKLFGYNALTDPSIAVSGFSYDGNTMYYTAVKDDMRSLFKVDLTTEKHELVFHDPEMDVSGRLIYSKKSGEVIGFSHANTDTGRIYWDEDRNVLQRSIDDALPDTDNYIFDFSKDENTYLLYTENDYTPGMYLIGKRKEKAINVLFSQYPELESLPDYSHDLISYTARDGVEIEGYLSKPPGTEGPRPLILFPHGGPGAREFAGFDYWTSFFLNKGYAVFRPNFRGSTGYGYEFAQQQMKSWGLQMQDDLTDAVNFLVKENVANKDKVCIVGGSYGGYAAAMGIAKEPDLFKCAVSFAGVADLKRLVFDARAYTSSKFVKNQIGDDYDDLEARSPINHMDKIKTPILLVHGEDDRVVDAKQSRYLAEELESNDKKFKYVELENGDHYLSIQRNRHRFFAEMDAFLTEHLD</sequence>
<proteinExistence type="predicted"/>
<dbReference type="Proteomes" id="UP001652504">
    <property type="component" value="Unassembled WGS sequence"/>
</dbReference>
<protein>
    <submittedName>
        <fullName evidence="4">S9 family peptidase</fullName>
    </submittedName>
</protein>
<keyword evidence="1" id="KW-0378">Hydrolase</keyword>
<keyword evidence="2" id="KW-0732">Signal</keyword>
<name>A0ABT3AAN7_9ALTE</name>
<reference evidence="4 5" key="1">
    <citation type="submission" date="2022-10" db="EMBL/GenBank/DDBJ databases">
        <title>Aestuariibacter sp. AA17 isolated from Montipora capitata coral fragment.</title>
        <authorList>
            <person name="Emsley S.A."/>
            <person name="Pfannmuller K.M."/>
            <person name="Loughran R.M."/>
            <person name="Shlafstein M."/>
            <person name="Papke E."/>
            <person name="Saw J.H."/>
            <person name="Ushijima B."/>
            <person name="Videau P."/>
        </authorList>
    </citation>
    <scope>NUCLEOTIDE SEQUENCE [LARGE SCALE GENOMIC DNA]</scope>
    <source>
        <strain evidence="4 5">AA17</strain>
    </source>
</reference>
<evidence type="ECO:0000313" key="5">
    <source>
        <dbReference type="Proteomes" id="UP001652504"/>
    </source>
</evidence>
<gene>
    <name evidence="4" type="ORF">OE749_13695</name>
</gene>
<dbReference type="EMBL" id="JAOWKX010000007">
    <property type="protein sequence ID" value="MCV2885746.1"/>
    <property type="molecule type" value="Genomic_DNA"/>
</dbReference>
<accession>A0ABT3AAN7</accession>
<dbReference type="InterPro" id="IPR029058">
    <property type="entry name" value="AB_hydrolase_fold"/>
</dbReference>
<dbReference type="Gene3D" id="3.40.50.1820">
    <property type="entry name" value="alpha/beta hydrolase"/>
    <property type="match status" value="1"/>
</dbReference>
<dbReference type="RefSeq" id="WP_263713033.1">
    <property type="nucleotide sequence ID" value="NZ_JAOWKX010000007.1"/>
</dbReference>
<dbReference type="Pfam" id="PF00326">
    <property type="entry name" value="Peptidase_S9"/>
    <property type="match status" value="1"/>
</dbReference>
<dbReference type="SUPFAM" id="SSF82171">
    <property type="entry name" value="DPP6 N-terminal domain-like"/>
    <property type="match status" value="1"/>
</dbReference>
<comment type="caution">
    <text evidence="4">The sequence shown here is derived from an EMBL/GenBank/DDBJ whole genome shotgun (WGS) entry which is preliminary data.</text>
</comment>
<evidence type="ECO:0000259" key="3">
    <source>
        <dbReference type="Pfam" id="PF00326"/>
    </source>
</evidence>
<dbReference type="PANTHER" id="PTHR42776">
    <property type="entry name" value="SERINE PEPTIDASE S9 FAMILY MEMBER"/>
    <property type="match status" value="1"/>
</dbReference>
<dbReference type="InterPro" id="IPR001375">
    <property type="entry name" value="Peptidase_S9_cat"/>
</dbReference>
<evidence type="ECO:0000256" key="2">
    <source>
        <dbReference type="SAM" id="SignalP"/>
    </source>
</evidence>
<feature type="domain" description="Peptidase S9 prolyl oligopeptidase catalytic" evidence="3">
    <location>
        <begin position="444"/>
        <end position="648"/>
    </location>
</feature>
<dbReference type="PANTHER" id="PTHR42776:SF27">
    <property type="entry name" value="DIPEPTIDYL PEPTIDASE FAMILY MEMBER 6"/>
    <property type="match status" value="1"/>
</dbReference>
<dbReference type="SUPFAM" id="SSF53474">
    <property type="entry name" value="alpha/beta-Hydrolases"/>
    <property type="match status" value="1"/>
</dbReference>
<keyword evidence="5" id="KW-1185">Reference proteome</keyword>
<feature type="signal peptide" evidence="2">
    <location>
        <begin position="1"/>
        <end position="22"/>
    </location>
</feature>
<evidence type="ECO:0000313" key="4">
    <source>
        <dbReference type="EMBL" id="MCV2885746.1"/>
    </source>
</evidence>
<organism evidence="4 5">
    <name type="scientific">Fluctibacter corallii</name>
    <dbReference type="NCBI Taxonomy" id="2984329"/>
    <lineage>
        <taxon>Bacteria</taxon>
        <taxon>Pseudomonadati</taxon>
        <taxon>Pseudomonadota</taxon>
        <taxon>Gammaproteobacteria</taxon>
        <taxon>Alteromonadales</taxon>
        <taxon>Alteromonadaceae</taxon>
        <taxon>Fluctibacter</taxon>
    </lineage>
</organism>
<feature type="chain" id="PRO_5045760150" evidence="2">
    <location>
        <begin position="23"/>
        <end position="649"/>
    </location>
</feature>
<evidence type="ECO:0000256" key="1">
    <source>
        <dbReference type="ARBA" id="ARBA00022801"/>
    </source>
</evidence>